<dbReference type="AlphaFoldDB" id="A0A7R9LV42"/>
<dbReference type="PANTHER" id="PTHR12735:SF27">
    <property type="entry name" value="BOLA-LIKE PROTEIN 2"/>
    <property type="match status" value="1"/>
</dbReference>
<evidence type="ECO:0000313" key="2">
    <source>
        <dbReference type="EMBL" id="CAD7648476.1"/>
    </source>
</evidence>
<dbReference type="InterPro" id="IPR002634">
    <property type="entry name" value="BolA"/>
</dbReference>
<organism evidence="2">
    <name type="scientific">Medioppia subpectinata</name>
    <dbReference type="NCBI Taxonomy" id="1979941"/>
    <lineage>
        <taxon>Eukaryota</taxon>
        <taxon>Metazoa</taxon>
        <taxon>Ecdysozoa</taxon>
        <taxon>Arthropoda</taxon>
        <taxon>Chelicerata</taxon>
        <taxon>Arachnida</taxon>
        <taxon>Acari</taxon>
        <taxon>Acariformes</taxon>
        <taxon>Sarcoptiformes</taxon>
        <taxon>Oribatida</taxon>
        <taxon>Brachypylina</taxon>
        <taxon>Oppioidea</taxon>
        <taxon>Oppiidae</taxon>
        <taxon>Medioppia</taxon>
    </lineage>
</organism>
<dbReference type="GO" id="GO:0006879">
    <property type="term" value="P:intracellular iron ion homeostasis"/>
    <property type="evidence" value="ECO:0007669"/>
    <property type="project" value="InterPro"/>
</dbReference>
<evidence type="ECO:0000256" key="1">
    <source>
        <dbReference type="RuleBase" id="RU003860"/>
    </source>
</evidence>
<reference evidence="2" key="1">
    <citation type="submission" date="2020-11" db="EMBL/GenBank/DDBJ databases">
        <authorList>
            <person name="Tran Van P."/>
        </authorList>
    </citation>
    <scope>NUCLEOTIDE SEQUENCE</scope>
</reference>
<comment type="similarity">
    <text evidence="1">Belongs to the BolA/IbaG family.</text>
</comment>
<name>A0A7R9LV42_9ACAR</name>
<dbReference type="EMBL" id="CAJPIZ010043600">
    <property type="protein sequence ID" value="CAG2122005.1"/>
    <property type="molecule type" value="Genomic_DNA"/>
</dbReference>
<keyword evidence="3" id="KW-1185">Reference proteome</keyword>
<dbReference type="PANTHER" id="PTHR12735">
    <property type="entry name" value="BOLA-LIKE PROTEIN-RELATED"/>
    <property type="match status" value="1"/>
</dbReference>
<gene>
    <name evidence="2" type="ORF">OSB1V03_LOCUS21951</name>
</gene>
<dbReference type="Gene3D" id="3.10.20.90">
    <property type="entry name" value="Phosphatidylinositol 3-kinase Catalytic Subunit, Chain A, domain 1"/>
    <property type="match status" value="1"/>
</dbReference>
<evidence type="ECO:0008006" key="4">
    <source>
        <dbReference type="Google" id="ProtNLM"/>
    </source>
</evidence>
<dbReference type="GO" id="GO:0051537">
    <property type="term" value="F:2 iron, 2 sulfur cluster binding"/>
    <property type="evidence" value="ECO:0007669"/>
    <property type="project" value="InterPro"/>
</dbReference>
<dbReference type="GO" id="GO:0005634">
    <property type="term" value="C:nucleus"/>
    <property type="evidence" value="ECO:0007669"/>
    <property type="project" value="TreeGrafter"/>
</dbReference>
<dbReference type="Proteomes" id="UP000759131">
    <property type="component" value="Unassembled WGS sequence"/>
</dbReference>
<feature type="non-terminal residue" evidence="2">
    <location>
        <position position="1"/>
    </location>
</feature>
<sequence>MTSYTVEYITDKLKQHLETTHLSVEDMSDGCGAKFNALIVSDKFEGIPLLERHRMVNTVLSTELKTI</sequence>
<proteinExistence type="inferred from homology"/>
<dbReference type="Pfam" id="PF01722">
    <property type="entry name" value="BolA"/>
    <property type="match status" value="1"/>
</dbReference>
<dbReference type="OrthoDB" id="4983at2759"/>
<dbReference type="GO" id="GO:0005829">
    <property type="term" value="C:cytosol"/>
    <property type="evidence" value="ECO:0007669"/>
    <property type="project" value="TreeGrafter"/>
</dbReference>
<dbReference type="SUPFAM" id="SSF82657">
    <property type="entry name" value="BolA-like"/>
    <property type="match status" value="1"/>
</dbReference>
<accession>A0A7R9LV42</accession>
<dbReference type="PIRSF" id="PIRSF003113">
    <property type="entry name" value="BolA"/>
    <property type="match status" value="1"/>
</dbReference>
<dbReference type="GO" id="GO:0051604">
    <property type="term" value="P:protein maturation"/>
    <property type="evidence" value="ECO:0007669"/>
    <property type="project" value="InterPro"/>
</dbReference>
<dbReference type="InterPro" id="IPR045115">
    <property type="entry name" value="BOL2"/>
</dbReference>
<dbReference type="InterPro" id="IPR036065">
    <property type="entry name" value="BolA-like_sf"/>
</dbReference>
<dbReference type="EMBL" id="OC898175">
    <property type="protein sequence ID" value="CAD7648476.1"/>
    <property type="molecule type" value="Genomic_DNA"/>
</dbReference>
<evidence type="ECO:0000313" key="3">
    <source>
        <dbReference type="Proteomes" id="UP000759131"/>
    </source>
</evidence>
<protein>
    <recommendedName>
        <fullName evidence="4">BolA-like protein</fullName>
    </recommendedName>
</protein>